<feature type="compositionally biased region" description="Basic residues" evidence="1">
    <location>
        <begin position="213"/>
        <end position="224"/>
    </location>
</feature>
<feature type="region of interest" description="Disordered" evidence="1">
    <location>
        <begin position="423"/>
        <end position="455"/>
    </location>
</feature>
<keyword evidence="3" id="KW-1185">Reference proteome</keyword>
<evidence type="ECO:0000256" key="1">
    <source>
        <dbReference type="SAM" id="MobiDB-lite"/>
    </source>
</evidence>
<dbReference type="EMBL" id="JAPQKO010000003">
    <property type="protein sequence ID" value="KAJ5171929.1"/>
    <property type="molecule type" value="Genomic_DNA"/>
</dbReference>
<feature type="compositionally biased region" description="Basic residues" evidence="1">
    <location>
        <begin position="96"/>
        <end position="106"/>
    </location>
</feature>
<dbReference type="AlphaFoldDB" id="A0A9W9I7T0"/>
<sequence length="455" mass="50550">MGKRKRNDPPRKDGRPKRSLVRWDPDIDAHLLLSVQAACNANQIKIPWDKVASIMGDRFTDGSIIQHLSKLRVRREAEGKPCPPPLRRSNTPMIRKPVKGSARKGKKASDTGRFSLRAKAGGITDSDDDDDDWEDDDGEEIVESDEEGDPEWPTVRRKPETGGPLKMDPKMREPRLRKISPQVKPSPKRAAKGKKTINHDDDSDSTVRAPAKATKRLSSRRSKPPAKSSLASGDPSSPTKIVTFDVPPQNLRNLELTGSVYHSSAIDPRLVDPVQPLMPPQQSPMFHDLELRSPARKIKVPSETDPLDQTLLAGEGTLPPSDLNPSYYPAYTKEEQALLDATSNMPPPAETRSNVLSLPPNMPTGIMYPVFTDWPSLGDMETEPYIPQSNQEEEVPELTLEDIIQPRFFETSDESVWITEPMPTTAEMGMPPFDHPYPHPPGYDEDVSDAGSESS</sequence>
<feature type="compositionally biased region" description="Basic and acidic residues" evidence="1">
    <location>
        <begin position="167"/>
        <end position="176"/>
    </location>
</feature>
<evidence type="ECO:0000313" key="2">
    <source>
        <dbReference type="EMBL" id="KAJ5171929.1"/>
    </source>
</evidence>
<dbReference type="OrthoDB" id="3903267at2759"/>
<gene>
    <name evidence="2" type="ORF">N7492_004522</name>
</gene>
<reference evidence="2" key="1">
    <citation type="submission" date="2022-11" db="EMBL/GenBank/DDBJ databases">
        <authorList>
            <person name="Petersen C."/>
        </authorList>
    </citation>
    <scope>NUCLEOTIDE SEQUENCE</scope>
    <source>
        <strain evidence="2">IBT 21917</strain>
    </source>
</reference>
<protein>
    <recommendedName>
        <fullName evidence="4">Myb-like domain-containing protein</fullName>
    </recommendedName>
</protein>
<evidence type="ECO:0008006" key="4">
    <source>
        <dbReference type="Google" id="ProtNLM"/>
    </source>
</evidence>
<proteinExistence type="predicted"/>
<reference evidence="2" key="2">
    <citation type="journal article" date="2023" name="IMA Fungus">
        <title>Comparative genomic study of the Penicillium genus elucidates a diverse pangenome and 15 lateral gene transfer events.</title>
        <authorList>
            <person name="Petersen C."/>
            <person name="Sorensen T."/>
            <person name="Nielsen M.R."/>
            <person name="Sondergaard T.E."/>
            <person name="Sorensen J.L."/>
            <person name="Fitzpatrick D.A."/>
            <person name="Frisvad J.C."/>
            <person name="Nielsen K.L."/>
        </authorList>
    </citation>
    <scope>NUCLEOTIDE SEQUENCE</scope>
    <source>
        <strain evidence="2">IBT 21917</strain>
    </source>
</reference>
<name>A0A9W9I7T0_9EURO</name>
<accession>A0A9W9I7T0</accession>
<dbReference type="Proteomes" id="UP001146351">
    <property type="component" value="Unassembled WGS sequence"/>
</dbReference>
<feature type="compositionally biased region" description="Basic residues" evidence="1">
    <location>
        <begin position="186"/>
        <end position="196"/>
    </location>
</feature>
<comment type="caution">
    <text evidence="2">The sequence shown here is derived from an EMBL/GenBank/DDBJ whole genome shotgun (WGS) entry which is preliminary data.</text>
</comment>
<feature type="region of interest" description="Disordered" evidence="1">
    <location>
        <begin position="75"/>
        <end position="245"/>
    </location>
</feature>
<organism evidence="2 3">
    <name type="scientific">Penicillium capsulatum</name>
    <dbReference type="NCBI Taxonomy" id="69766"/>
    <lineage>
        <taxon>Eukaryota</taxon>
        <taxon>Fungi</taxon>
        <taxon>Dikarya</taxon>
        <taxon>Ascomycota</taxon>
        <taxon>Pezizomycotina</taxon>
        <taxon>Eurotiomycetes</taxon>
        <taxon>Eurotiomycetidae</taxon>
        <taxon>Eurotiales</taxon>
        <taxon>Aspergillaceae</taxon>
        <taxon>Penicillium</taxon>
    </lineage>
</organism>
<feature type="compositionally biased region" description="Acidic residues" evidence="1">
    <location>
        <begin position="125"/>
        <end position="150"/>
    </location>
</feature>
<evidence type="ECO:0000313" key="3">
    <source>
        <dbReference type="Proteomes" id="UP001146351"/>
    </source>
</evidence>